<dbReference type="SUPFAM" id="SSF49265">
    <property type="entry name" value="Fibronectin type III"/>
    <property type="match status" value="2"/>
</dbReference>
<protein>
    <recommendedName>
        <fullName evidence="10">von Willebrand factor A domain-containing protein 1</fullName>
    </recommendedName>
</protein>
<evidence type="ECO:0000256" key="3">
    <source>
        <dbReference type="ARBA" id="ARBA00022530"/>
    </source>
</evidence>
<dbReference type="FunFam" id="3.40.50.410:FF:000046">
    <property type="entry name" value="von Willebrand factor A domain-containing protein 1"/>
    <property type="match status" value="1"/>
</dbReference>
<evidence type="ECO:0000256" key="1">
    <source>
        <dbReference type="ARBA" id="ARBA00004302"/>
    </source>
</evidence>
<dbReference type="AlphaFoldDB" id="A0A2Y9H8S1"/>
<feature type="domain" description="VWFA" evidence="15">
    <location>
        <begin position="34"/>
        <end position="213"/>
    </location>
</feature>
<keyword evidence="7" id="KW-0084">Basement membrane</keyword>
<keyword evidence="6" id="KW-0677">Repeat</keyword>
<keyword evidence="9" id="KW-0325">Glycoprotein</keyword>
<feature type="chain" id="PRO_5035154593" description="von Willebrand factor A domain-containing protein 1" evidence="14">
    <location>
        <begin position="19"/>
        <end position="460"/>
    </location>
</feature>
<keyword evidence="8" id="KW-1015">Disulfide bond</keyword>
<evidence type="ECO:0000256" key="7">
    <source>
        <dbReference type="ARBA" id="ARBA00022869"/>
    </source>
</evidence>
<dbReference type="Gene3D" id="2.60.40.10">
    <property type="entry name" value="Immunoglobulins"/>
    <property type="match status" value="2"/>
</dbReference>
<comment type="subunit">
    <text evidence="12">Homodimer or homomultimer; disulfide-linked. Interacts with HSPG2.</text>
</comment>
<dbReference type="CDD" id="cd00063">
    <property type="entry name" value="FN3"/>
    <property type="match status" value="2"/>
</dbReference>
<feature type="domain" description="Fibronectin type-III" evidence="16">
    <location>
        <begin position="214"/>
        <end position="305"/>
    </location>
</feature>
<evidence type="ECO:0000256" key="6">
    <source>
        <dbReference type="ARBA" id="ARBA00022737"/>
    </source>
</evidence>
<evidence type="ECO:0000256" key="9">
    <source>
        <dbReference type="ARBA" id="ARBA00023180"/>
    </source>
</evidence>
<dbReference type="STRING" id="29088.A0A2Y9H8S1"/>
<dbReference type="Pfam" id="PF00041">
    <property type="entry name" value="fn3"/>
    <property type="match status" value="1"/>
</dbReference>
<keyword evidence="5 14" id="KW-0732">Signal</keyword>
<evidence type="ECO:0000256" key="5">
    <source>
        <dbReference type="ARBA" id="ARBA00022729"/>
    </source>
</evidence>
<dbReference type="InterPro" id="IPR003961">
    <property type="entry name" value="FN3_dom"/>
</dbReference>
<evidence type="ECO:0000313" key="18">
    <source>
        <dbReference type="RefSeq" id="XP_021545679.2"/>
    </source>
</evidence>
<evidence type="ECO:0000259" key="16">
    <source>
        <dbReference type="PROSITE" id="PS50853"/>
    </source>
</evidence>
<evidence type="ECO:0000256" key="12">
    <source>
        <dbReference type="ARBA" id="ARBA00063852"/>
    </source>
</evidence>
<reference evidence="18" key="1">
    <citation type="submission" date="2025-08" db="UniProtKB">
        <authorList>
            <consortium name="RefSeq"/>
        </authorList>
    </citation>
    <scope>IDENTIFICATION</scope>
    <source>
        <tissue evidence="18">Blood</tissue>
    </source>
</reference>
<feature type="signal peptide" evidence="14">
    <location>
        <begin position="1"/>
        <end position="18"/>
    </location>
</feature>
<evidence type="ECO:0000256" key="10">
    <source>
        <dbReference type="ARBA" id="ARBA00029542"/>
    </source>
</evidence>
<dbReference type="SMART" id="SM00327">
    <property type="entry name" value="VWA"/>
    <property type="match status" value="1"/>
</dbReference>
<dbReference type="Proteomes" id="UP000248481">
    <property type="component" value="Chromosome 4"/>
</dbReference>
<keyword evidence="3" id="KW-0272">Extracellular matrix</keyword>
<evidence type="ECO:0000256" key="8">
    <source>
        <dbReference type="ARBA" id="ARBA00023157"/>
    </source>
</evidence>
<dbReference type="FunFam" id="2.60.40.10:FF:001442">
    <property type="entry name" value="von Willebrand factor A domain containing 1"/>
    <property type="match status" value="1"/>
</dbReference>
<evidence type="ECO:0000256" key="11">
    <source>
        <dbReference type="ARBA" id="ARBA00046169"/>
    </source>
</evidence>
<dbReference type="PANTHER" id="PTHR24020:SF77">
    <property type="entry name" value="VON WILLEBRAND FACTOR A DOMAIN-CONTAINING PROTEIN 1"/>
    <property type="match status" value="1"/>
</dbReference>
<evidence type="ECO:0000256" key="13">
    <source>
        <dbReference type="SAM" id="MobiDB-lite"/>
    </source>
</evidence>
<dbReference type="KEGG" id="nsu:110580327"/>
<evidence type="ECO:0000256" key="14">
    <source>
        <dbReference type="SAM" id="SignalP"/>
    </source>
</evidence>
<keyword evidence="17" id="KW-1185">Reference proteome</keyword>
<organism evidence="17 18">
    <name type="scientific">Neomonachus schauinslandi</name>
    <name type="common">Hawaiian monk seal</name>
    <name type="synonym">Monachus schauinslandi</name>
    <dbReference type="NCBI Taxonomy" id="29088"/>
    <lineage>
        <taxon>Eukaryota</taxon>
        <taxon>Metazoa</taxon>
        <taxon>Chordata</taxon>
        <taxon>Craniata</taxon>
        <taxon>Vertebrata</taxon>
        <taxon>Euteleostomi</taxon>
        <taxon>Mammalia</taxon>
        <taxon>Eutheria</taxon>
        <taxon>Laurasiatheria</taxon>
        <taxon>Carnivora</taxon>
        <taxon>Caniformia</taxon>
        <taxon>Pinnipedia</taxon>
        <taxon>Phocidae</taxon>
        <taxon>Monachinae</taxon>
        <taxon>Monachini</taxon>
        <taxon>Neomonachus</taxon>
    </lineage>
</organism>
<proteinExistence type="predicted"/>
<dbReference type="PRINTS" id="PR00453">
    <property type="entry name" value="VWFADOMAIN"/>
</dbReference>
<dbReference type="Gene3D" id="3.40.50.410">
    <property type="entry name" value="von Willebrand factor, type A domain"/>
    <property type="match status" value="1"/>
</dbReference>
<sequence length="460" mass="48233">MLPWTALSLALSLRLALARSGAERGPPASAPQGDLLFLLDSSASVSHYEFSRVREFVGHLVGLLPLGPGALRASLVHVGSRPYTEFPFGQHSSGEAVQDAVRAAAQRMGDTNAGLALAYAKEQLFAEVAGARPGVPKVLVWVTDGGSSDPVGPPMQELKDLGVTVFIVSTGQGNLLELSAAASAPAEKHLHFVDVDDLHIIAQELRGSILDAMRPQQLRASEVTSSGFRLAWPPLLTADSGYYVLELTPSAEPGTVRRQQLPGNATGWAWVSLDPDTEYEVALVPESNVHLVRPQHLRVHTLRGERGAEGGLGGGWGAAGDRLGRGGAGPDGGRAPTPLRRALPPPPAEEAGPERIVISHARPRSLRVSWAPALGPAAVLGYHVQYGPLLGGAAQRVEVPAGRNSTTLQGLAPSTAYLVTVTAAFRSGHERALSAKACTPDGERSRAPRPQPQGAGGREP</sequence>
<feature type="region of interest" description="Disordered" evidence="13">
    <location>
        <begin position="432"/>
        <end position="460"/>
    </location>
</feature>
<dbReference type="GO" id="GO:0005604">
    <property type="term" value="C:basement membrane"/>
    <property type="evidence" value="ECO:0007669"/>
    <property type="project" value="UniProtKB-SubCell"/>
</dbReference>
<dbReference type="Pfam" id="PF00092">
    <property type="entry name" value="VWA"/>
    <property type="match status" value="1"/>
</dbReference>
<dbReference type="RefSeq" id="XP_021545679.2">
    <property type="nucleotide sequence ID" value="XM_021690004.2"/>
</dbReference>
<comment type="function">
    <text evidence="11">Promotes matrix assembly. Involved in the organization of skeletal muscles and in the formation of neuromuscular junctions.</text>
</comment>
<dbReference type="SMART" id="SM00060">
    <property type="entry name" value="FN3"/>
    <property type="match status" value="2"/>
</dbReference>
<feature type="region of interest" description="Disordered" evidence="13">
    <location>
        <begin position="308"/>
        <end position="355"/>
    </location>
</feature>
<keyword evidence="2" id="KW-0964">Secreted</keyword>
<evidence type="ECO:0000256" key="4">
    <source>
        <dbReference type="ARBA" id="ARBA00022553"/>
    </source>
</evidence>
<dbReference type="PROSITE" id="PS50234">
    <property type="entry name" value="VWFA"/>
    <property type="match status" value="1"/>
</dbReference>
<dbReference type="InterPro" id="IPR036465">
    <property type="entry name" value="vWFA_dom_sf"/>
</dbReference>
<feature type="compositionally biased region" description="Gly residues" evidence="13">
    <location>
        <begin position="309"/>
        <end position="318"/>
    </location>
</feature>
<dbReference type="InParanoid" id="A0A2Y9H8S1"/>
<evidence type="ECO:0000256" key="2">
    <source>
        <dbReference type="ARBA" id="ARBA00022525"/>
    </source>
</evidence>
<dbReference type="FunFam" id="2.60.40.10:FF:000638">
    <property type="entry name" value="von Willebrand factor A domain-containing 1"/>
    <property type="match status" value="1"/>
</dbReference>
<evidence type="ECO:0000313" key="17">
    <source>
        <dbReference type="Proteomes" id="UP000248481"/>
    </source>
</evidence>
<dbReference type="PROSITE" id="PS50853">
    <property type="entry name" value="FN3"/>
    <property type="match status" value="2"/>
</dbReference>
<dbReference type="InterPro" id="IPR002035">
    <property type="entry name" value="VWF_A"/>
</dbReference>
<dbReference type="PANTHER" id="PTHR24020">
    <property type="entry name" value="COLLAGEN ALPHA"/>
    <property type="match status" value="1"/>
</dbReference>
<evidence type="ECO:0000259" key="15">
    <source>
        <dbReference type="PROSITE" id="PS50234"/>
    </source>
</evidence>
<comment type="subcellular location">
    <subcellularLocation>
        <location evidence="1">Secreted</location>
        <location evidence="1">Extracellular space</location>
        <location evidence="1">Extracellular matrix</location>
        <location evidence="1">Basement membrane</location>
    </subcellularLocation>
</comment>
<gene>
    <name evidence="18" type="primary">VWA1</name>
</gene>
<dbReference type="InterPro" id="IPR036116">
    <property type="entry name" value="FN3_sf"/>
</dbReference>
<name>A0A2Y9H8S1_NEOSC</name>
<dbReference type="InterPro" id="IPR013783">
    <property type="entry name" value="Ig-like_fold"/>
</dbReference>
<dbReference type="SUPFAM" id="SSF53300">
    <property type="entry name" value="vWA-like"/>
    <property type="match status" value="1"/>
</dbReference>
<dbReference type="InterPro" id="IPR050525">
    <property type="entry name" value="ECM_Assembly_Org"/>
</dbReference>
<accession>A0A2Y9H8S1</accession>
<keyword evidence="4" id="KW-0597">Phosphoprotein</keyword>
<feature type="compositionally biased region" description="Low complexity" evidence="13">
    <location>
        <begin position="333"/>
        <end position="342"/>
    </location>
</feature>
<feature type="domain" description="Fibronectin type-III" evidence="16">
    <location>
        <begin position="352"/>
        <end position="442"/>
    </location>
</feature>